<keyword evidence="3" id="KW-1185">Reference proteome</keyword>
<dbReference type="NCBIfam" id="TIGR00738">
    <property type="entry name" value="rrf2_super"/>
    <property type="match status" value="1"/>
</dbReference>
<evidence type="ECO:0000256" key="1">
    <source>
        <dbReference type="ARBA" id="ARBA00023125"/>
    </source>
</evidence>
<protein>
    <submittedName>
        <fullName evidence="2">Fe-S cluster assembly transcription factor</fullName>
    </submittedName>
</protein>
<sequence>MRLTTKGRYAVTAMLDLAIHAQHGPVSLADVSERQGISISYLEQLFAKLRRRSLVSSVRGPGGGYQLAGEGIGISIAEIIDAVDENVDVTRCGRQGDCQDGEVCLTHHLWCDLSDQLHGFLSGITLGSLMDRADVQHVAKRQKHRQQQRERVPLSIIN</sequence>
<dbReference type="EMBL" id="JBGCUO010000001">
    <property type="protein sequence ID" value="MEY1662801.1"/>
    <property type="molecule type" value="Genomic_DNA"/>
</dbReference>
<dbReference type="PROSITE" id="PS01332">
    <property type="entry name" value="HTH_RRF2_1"/>
    <property type="match status" value="1"/>
</dbReference>
<dbReference type="Pfam" id="PF02082">
    <property type="entry name" value="Rrf2"/>
    <property type="match status" value="1"/>
</dbReference>
<dbReference type="InterPro" id="IPR000944">
    <property type="entry name" value="Tscrpt_reg_Rrf2"/>
</dbReference>
<name>A0ABV4ALA1_9GAMM</name>
<dbReference type="InterPro" id="IPR030489">
    <property type="entry name" value="TR_Rrf2-type_CS"/>
</dbReference>
<dbReference type="PANTHER" id="PTHR33221:SF5">
    <property type="entry name" value="HTH-TYPE TRANSCRIPTIONAL REGULATOR ISCR"/>
    <property type="match status" value="1"/>
</dbReference>
<dbReference type="Gene3D" id="1.10.10.10">
    <property type="entry name" value="Winged helix-like DNA-binding domain superfamily/Winged helix DNA-binding domain"/>
    <property type="match status" value="1"/>
</dbReference>
<dbReference type="Proteomes" id="UP001562065">
    <property type="component" value="Unassembled WGS sequence"/>
</dbReference>
<dbReference type="RefSeq" id="WP_369456027.1">
    <property type="nucleotide sequence ID" value="NZ_JBGCUO010000001.1"/>
</dbReference>
<dbReference type="SUPFAM" id="SSF46785">
    <property type="entry name" value="Winged helix' DNA-binding domain"/>
    <property type="match status" value="1"/>
</dbReference>
<reference evidence="2 3" key="1">
    <citation type="submission" date="2024-07" db="EMBL/GenBank/DDBJ databases">
        <authorList>
            <person name="Ren Q."/>
        </authorList>
    </citation>
    <scope>NUCLEOTIDE SEQUENCE [LARGE SCALE GENOMIC DNA]</scope>
    <source>
        <strain evidence="2 3">REN37</strain>
    </source>
</reference>
<accession>A0ABV4ALA1</accession>
<evidence type="ECO:0000313" key="2">
    <source>
        <dbReference type="EMBL" id="MEY1662801.1"/>
    </source>
</evidence>
<keyword evidence="1" id="KW-0238">DNA-binding</keyword>
<dbReference type="InterPro" id="IPR036390">
    <property type="entry name" value="WH_DNA-bd_sf"/>
</dbReference>
<comment type="caution">
    <text evidence="2">The sequence shown here is derived from an EMBL/GenBank/DDBJ whole genome shotgun (WGS) entry which is preliminary data.</text>
</comment>
<dbReference type="PANTHER" id="PTHR33221">
    <property type="entry name" value="WINGED HELIX-TURN-HELIX TRANSCRIPTIONAL REGULATOR, RRF2 FAMILY"/>
    <property type="match status" value="1"/>
</dbReference>
<organism evidence="2 3">
    <name type="scientific">Isoalcanivorax beigongshangi</name>
    <dbReference type="NCBI Taxonomy" id="3238810"/>
    <lineage>
        <taxon>Bacteria</taxon>
        <taxon>Pseudomonadati</taxon>
        <taxon>Pseudomonadota</taxon>
        <taxon>Gammaproteobacteria</taxon>
        <taxon>Oceanospirillales</taxon>
        <taxon>Alcanivoracaceae</taxon>
        <taxon>Isoalcanivorax</taxon>
    </lineage>
</organism>
<evidence type="ECO:0000313" key="3">
    <source>
        <dbReference type="Proteomes" id="UP001562065"/>
    </source>
</evidence>
<dbReference type="PROSITE" id="PS51197">
    <property type="entry name" value="HTH_RRF2_2"/>
    <property type="match status" value="1"/>
</dbReference>
<gene>
    <name evidence="2" type="ORF">AB5I84_11625</name>
</gene>
<dbReference type="InterPro" id="IPR036388">
    <property type="entry name" value="WH-like_DNA-bd_sf"/>
</dbReference>
<proteinExistence type="predicted"/>